<dbReference type="EMBL" id="AP028679">
    <property type="protein sequence ID" value="BEQ15335.1"/>
    <property type="molecule type" value="Genomic_DNA"/>
</dbReference>
<organism evidence="2 3">
    <name type="scientific">Desulfoferula mesophila</name>
    <dbReference type="NCBI Taxonomy" id="3058419"/>
    <lineage>
        <taxon>Bacteria</taxon>
        <taxon>Pseudomonadati</taxon>
        <taxon>Thermodesulfobacteriota</taxon>
        <taxon>Desulfarculia</taxon>
        <taxon>Desulfarculales</taxon>
        <taxon>Desulfarculaceae</taxon>
        <taxon>Desulfoferula</taxon>
    </lineage>
</organism>
<keyword evidence="3" id="KW-1185">Reference proteome</keyword>
<evidence type="ECO:0000313" key="2">
    <source>
        <dbReference type="EMBL" id="BEQ15335.1"/>
    </source>
</evidence>
<evidence type="ECO:0000313" key="3">
    <source>
        <dbReference type="Proteomes" id="UP001366166"/>
    </source>
</evidence>
<dbReference type="KEGG" id="dmp:FAK_24010"/>
<sequence>MKKMTLWWMALGLFLVLGLTAPPMAQARPVVKVDVLFMNHGPMQPVIKSLKEILARHSLAASASWHDFETASGQDFMRRKGLAGHIPLLVFINDSSTWQVQGRKVTFVGFPNGYGPYQFQGQWSLADLDRLLGTLASPSGAKAGKP</sequence>
<dbReference type="AlphaFoldDB" id="A0AAU9EH65"/>
<name>A0AAU9EH65_9BACT</name>
<feature type="chain" id="PRO_5044009460" evidence="1">
    <location>
        <begin position="28"/>
        <end position="146"/>
    </location>
</feature>
<proteinExistence type="predicted"/>
<gene>
    <name evidence="2" type="ORF">FAK_24010</name>
</gene>
<protein>
    <submittedName>
        <fullName evidence="2">Uncharacterized protein</fullName>
    </submittedName>
</protein>
<dbReference type="Proteomes" id="UP001366166">
    <property type="component" value="Chromosome"/>
</dbReference>
<dbReference type="RefSeq" id="WP_338599600.1">
    <property type="nucleotide sequence ID" value="NZ_AP028679.1"/>
</dbReference>
<keyword evidence="1" id="KW-0732">Signal</keyword>
<feature type="signal peptide" evidence="1">
    <location>
        <begin position="1"/>
        <end position="27"/>
    </location>
</feature>
<evidence type="ECO:0000256" key="1">
    <source>
        <dbReference type="SAM" id="SignalP"/>
    </source>
</evidence>
<accession>A0AAU9EH65</accession>
<reference evidence="3" key="1">
    <citation type="journal article" date="2023" name="Arch. Microbiol.">
        <title>Desulfoferula mesophilus gen. nov. sp. nov., a mesophilic sulfate-reducing bacterium isolated from a brackish lake sediment.</title>
        <authorList>
            <person name="Watanabe T."/>
            <person name="Yabe T."/>
            <person name="Tsuji J.M."/>
            <person name="Fukui M."/>
        </authorList>
    </citation>
    <scope>NUCLEOTIDE SEQUENCE [LARGE SCALE GENOMIC DNA]</scope>
    <source>
        <strain evidence="3">12FAK</strain>
    </source>
</reference>